<comment type="caution">
    <text evidence="2">The sequence shown here is derived from an EMBL/GenBank/DDBJ whole genome shotgun (WGS) entry which is preliminary data.</text>
</comment>
<evidence type="ECO:0000256" key="1">
    <source>
        <dbReference type="SAM" id="MobiDB-lite"/>
    </source>
</evidence>
<feature type="compositionally biased region" description="Basic and acidic residues" evidence="1">
    <location>
        <begin position="260"/>
        <end position="270"/>
    </location>
</feature>
<dbReference type="EMBL" id="CATQJL010000223">
    <property type="protein sequence ID" value="CAJ0597738.1"/>
    <property type="molecule type" value="Genomic_DNA"/>
</dbReference>
<proteinExistence type="predicted"/>
<feature type="region of interest" description="Disordered" evidence="1">
    <location>
        <begin position="260"/>
        <end position="281"/>
    </location>
</feature>
<evidence type="ECO:0000313" key="3">
    <source>
        <dbReference type="Proteomes" id="UP001176961"/>
    </source>
</evidence>
<name>A0AA36M4A9_CYLNA</name>
<protein>
    <submittedName>
        <fullName evidence="2">Uncharacterized protein</fullName>
    </submittedName>
</protein>
<evidence type="ECO:0000313" key="2">
    <source>
        <dbReference type="EMBL" id="CAJ0597738.1"/>
    </source>
</evidence>
<keyword evidence="3" id="KW-1185">Reference proteome</keyword>
<dbReference type="AlphaFoldDB" id="A0AA36M4A9"/>
<reference evidence="2" key="1">
    <citation type="submission" date="2023-07" db="EMBL/GenBank/DDBJ databases">
        <authorList>
            <consortium name="CYATHOMIX"/>
        </authorList>
    </citation>
    <scope>NUCLEOTIDE SEQUENCE</scope>
    <source>
        <strain evidence="2">N/A</strain>
    </source>
</reference>
<dbReference type="Proteomes" id="UP001176961">
    <property type="component" value="Unassembled WGS sequence"/>
</dbReference>
<feature type="region of interest" description="Disordered" evidence="1">
    <location>
        <begin position="302"/>
        <end position="323"/>
    </location>
</feature>
<accession>A0AA36M4A9</accession>
<gene>
    <name evidence="2" type="ORF">CYNAS_LOCUS9721</name>
</gene>
<organism evidence="2 3">
    <name type="scientific">Cylicocyclus nassatus</name>
    <name type="common">Nematode worm</name>
    <dbReference type="NCBI Taxonomy" id="53992"/>
    <lineage>
        <taxon>Eukaryota</taxon>
        <taxon>Metazoa</taxon>
        <taxon>Ecdysozoa</taxon>
        <taxon>Nematoda</taxon>
        <taxon>Chromadorea</taxon>
        <taxon>Rhabditida</taxon>
        <taxon>Rhabditina</taxon>
        <taxon>Rhabditomorpha</taxon>
        <taxon>Strongyloidea</taxon>
        <taxon>Strongylidae</taxon>
        <taxon>Cylicocyclus</taxon>
    </lineage>
</organism>
<sequence length="548" mass="63604">MSLAASALESRKEFYGVYLASNCVCRFLTIPEQTIAASCFSLVGIKYAVKTLSVSSKISSKMGIVQEARREMFERSSRFGDVDRRTTWGATYKRMFRSIYPDESWQQIERRHLEPQSSSYDVERIASRSVTEYDTLRDRRFPSSVLQARPAYTYQSVTTRPSREVDSRSLKRVSIDESEARSTLSKRAYENGSSYLKEATDDVNVREYIQDVMSREFRDQRNLTVRQLNHHPEAVFNKTLKISGPEKTVYVHLRNRVRTSSEERGEEGGSRIEQSWTEPRAEVSTERVESYRQRFVNDSAAHTNASSWTGPHSNIPVVSSAGTSQRERRNSYCEVYDDGVLERDQETFDQITRLISRGEALHREELLILKDFHCPRVAEDEAELFYLLRQPREGDERRIRRLRQDLHERYTYYESLLEAARPVDTTSAILAHRILLADAYFFHARIEEDPSAQQRLYRRSVGAYSDLLNLAKRTLPSTDDSLLSILEKISQILRESHSQEPGLVMEMTTLLDRAEAELKSRPNGDLERKICRIRDNIEALGSYYYLYF</sequence>